<dbReference type="AlphaFoldDB" id="L7JWE8"/>
<dbReference type="EMBL" id="JH993937">
    <property type="protein sequence ID" value="ELQ75640.1"/>
    <property type="molecule type" value="Genomic_DNA"/>
</dbReference>
<evidence type="ECO:0000256" key="1">
    <source>
        <dbReference type="SAM" id="MobiDB-lite"/>
    </source>
</evidence>
<sequence>MGEEAIVEKENGGVIYEDYVVNGEGVEEENNAHESDNEEENGNENSNVEENDNYNNNVLDENQNSHVPE</sequence>
<organism evidence="2 3">
    <name type="scientific">Trachipleistophora hominis</name>
    <name type="common">Microsporidian parasite</name>
    <dbReference type="NCBI Taxonomy" id="72359"/>
    <lineage>
        <taxon>Eukaryota</taxon>
        <taxon>Fungi</taxon>
        <taxon>Fungi incertae sedis</taxon>
        <taxon>Microsporidia</taxon>
        <taxon>Pleistophoridae</taxon>
        <taxon>Trachipleistophora</taxon>
    </lineage>
</organism>
<evidence type="ECO:0000313" key="2">
    <source>
        <dbReference type="EMBL" id="ELQ75640.1"/>
    </source>
</evidence>
<reference evidence="2 3" key="1">
    <citation type="journal article" date="2012" name="PLoS Pathog.">
        <title>The genome of the obligate intracellular parasite Trachipleistophora hominis: new insights into microsporidian genome dynamics and reductive evolution.</title>
        <authorList>
            <person name="Heinz E."/>
            <person name="Williams T.A."/>
            <person name="Nakjang S."/>
            <person name="Noel C.J."/>
            <person name="Swan D.C."/>
            <person name="Goldberg A.V."/>
            <person name="Harris S.R."/>
            <person name="Weinmaier T."/>
            <person name="Markert S."/>
            <person name="Becher D."/>
            <person name="Bernhardt J."/>
            <person name="Dagan T."/>
            <person name="Hacker C."/>
            <person name="Lucocq J.M."/>
            <person name="Schweder T."/>
            <person name="Rattei T."/>
            <person name="Hall N."/>
            <person name="Hirt R.P."/>
            <person name="Embley T.M."/>
        </authorList>
    </citation>
    <scope>NUCLEOTIDE SEQUENCE [LARGE SCALE GENOMIC DNA]</scope>
</reference>
<proteinExistence type="predicted"/>
<feature type="compositionally biased region" description="Acidic residues" evidence="1">
    <location>
        <begin position="36"/>
        <end position="52"/>
    </location>
</feature>
<dbReference type="InParanoid" id="L7JWE8"/>
<evidence type="ECO:0000313" key="3">
    <source>
        <dbReference type="Proteomes" id="UP000011185"/>
    </source>
</evidence>
<feature type="compositionally biased region" description="Low complexity" evidence="1">
    <location>
        <begin position="53"/>
        <end position="69"/>
    </location>
</feature>
<protein>
    <submittedName>
        <fullName evidence="2">Uncharacterized protein</fullName>
    </submittedName>
</protein>
<accession>L7JWE8</accession>
<keyword evidence="3" id="KW-1185">Reference proteome</keyword>
<feature type="region of interest" description="Disordered" evidence="1">
    <location>
        <begin position="23"/>
        <end position="69"/>
    </location>
</feature>
<dbReference type="HOGENOM" id="CLU_2777702_0_0_1"/>
<name>L7JWE8_TRAHO</name>
<gene>
    <name evidence="2" type="ORF">THOM_1411</name>
</gene>
<dbReference type="VEuPathDB" id="MicrosporidiaDB:THOM_1411"/>
<dbReference type="Proteomes" id="UP000011185">
    <property type="component" value="Unassembled WGS sequence"/>
</dbReference>